<dbReference type="PANTHER" id="PTHR43286">
    <property type="entry name" value="ENDONUCLEASE III-LIKE PROTEIN 1"/>
    <property type="match status" value="1"/>
</dbReference>
<dbReference type="SMART" id="SM00478">
    <property type="entry name" value="ENDO3c"/>
    <property type="match status" value="1"/>
</dbReference>
<evidence type="ECO:0000256" key="7">
    <source>
        <dbReference type="ARBA" id="ARBA00022946"/>
    </source>
</evidence>
<dbReference type="EC" id="3.2.2.-" evidence="13"/>
<dbReference type="Gene3D" id="1.10.1670.10">
    <property type="entry name" value="Helix-hairpin-Helix base-excision DNA repair enzymes (C-terminal)"/>
    <property type="match status" value="1"/>
</dbReference>
<keyword evidence="13" id="KW-0496">Mitochondrion</keyword>
<dbReference type="CDD" id="cd00056">
    <property type="entry name" value="ENDO3c"/>
    <property type="match status" value="1"/>
</dbReference>
<evidence type="ECO:0000256" key="14">
    <source>
        <dbReference type="SAM" id="Coils"/>
    </source>
</evidence>
<evidence type="ECO:0000256" key="11">
    <source>
        <dbReference type="ARBA" id="ARBA00023239"/>
    </source>
</evidence>
<dbReference type="GO" id="GO:0140078">
    <property type="term" value="F:class I DNA-(apurinic or apyrimidinic site) endonuclease activity"/>
    <property type="evidence" value="ECO:0007669"/>
    <property type="project" value="UniProtKB-EC"/>
</dbReference>
<dbReference type="GO" id="GO:0006285">
    <property type="term" value="P:base-excision repair, AP site formation"/>
    <property type="evidence" value="ECO:0007669"/>
    <property type="project" value="UniProtKB-UniRule"/>
</dbReference>
<evidence type="ECO:0000256" key="6">
    <source>
        <dbReference type="ARBA" id="ARBA00022801"/>
    </source>
</evidence>
<comment type="subcellular location">
    <subcellularLocation>
        <location evidence="13">Nucleus</location>
    </subcellularLocation>
    <subcellularLocation>
        <location evidence="13">Mitochondrion</location>
    </subcellularLocation>
</comment>
<dbReference type="EnsemblMetazoa" id="GMOY002159-RA">
    <property type="protein sequence ID" value="GMOY002159-PA"/>
    <property type="gene ID" value="GMOY002159"/>
</dbReference>
<dbReference type="GO" id="GO:0006289">
    <property type="term" value="P:nucleotide-excision repair"/>
    <property type="evidence" value="ECO:0007669"/>
    <property type="project" value="TreeGrafter"/>
</dbReference>
<dbReference type="PROSITE" id="PS00764">
    <property type="entry name" value="ENDONUCLEASE_III_1"/>
    <property type="match status" value="1"/>
</dbReference>
<evidence type="ECO:0000256" key="5">
    <source>
        <dbReference type="ARBA" id="ARBA00022763"/>
    </source>
</evidence>
<evidence type="ECO:0000256" key="1">
    <source>
        <dbReference type="ARBA" id="ARBA00001966"/>
    </source>
</evidence>
<feature type="compositionally biased region" description="Basic residues" evidence="15">
    <location>
        <begin position="77"/>
        <end position="88"/>
    </location>
</feature>
<dbReference type="SUPFAM" id="SSF48150">
    <property type="entry name" value="DNA-glycosylase"/>
    <property type="match status" value="1"/>
</dbReference>
<feature type="domain" description="HhH-GPD" evidence="16">
    <location>
        <begin position="147"/>
        <end position="297"/>
    </location>
</feature>
<dbReference type="InterPro" id="IPR004035">
    <property type="entry name" value="Endouclease-III_FeS-bd_BS"/>
</dbReference>
<dbReference type="InterPro" id="IPR003265">
    <property type="entry name" value="HhH-GPD_domain"/>
</dbReference>
<evidence type="ECO:0000256" key="10">
    <source>
        <dbReference type="ARBA" id="ARBA00023204"/>
    </source>
</evidence>
<feature type="region of interest" description="Disordered" evidence="15">
    <location>
        <begin position="62"/>
        <end position="94"/>
    </location>
</feature>
<comment type="catalytic activity">
    <reaction evidence="13">
        <text>2'-deoxyribonucleotide-(2'-deoxyribose 5'-phosphate)-2'-deoxyribonucleotide-DNA = a 3'-end 2'-deoxyribonucleotide-(2,3-dehydro-2,3-deoxyribose 5'-phosphate)-DNA + a 5'-end 5'-phospho-2'-deoxyribonucleoside-DNA + H(+)</text>
        <dbReference type="Rhea" id="RHEA:66592"/>
        <dbReference type="Rhea" id="RHEA-COMP:13180"/>
        <dbReference type="Rhea" id="RHEA-COMP:16897"/>
        <dbReference type="Rhea" id="RHEA-COMP:17067"/>
        <dbReference type="ChEBI" id="CHEBI:15378"/>
        <dbReference type="ChEBI" id="CHEBI:136412"/>
        <dbReference type="ChEBI" id="CHEBI:157695"/>
        <dbReference type="ChEBI" id="CHEBI:167181"/>
        <dbReference type="EC" id="4.2.99.18"/>
    </reaction>
</comment>
<dbReference type="InterPro" id="IPR023170">
    <property type="entry name" value="HhH_base_excis_C"/>
</dbReference>
<reference evidence="17" key="1">
    <citation type="submission" date="2020-05" db="UniProtKB">
        <authorList>
            <consortium name="EnsemblMetazoa"/>
        </authorList>
    </citation>
    <scope>IDENTIFICATION</scope>
    <source>
        <strain evidence="17">Yale</strain>
    </source>
</reference>
<dbReference type="AlphaFoldDB" id="A0A1B0FEW6"/>
<dbReference type="InterPro" id="IPR003651">
    <property type="entry name" value="Endonuclease3_FeS-loop_motif"/>
</dbReference>
<dbReference type="InterPro" id="IPR011257">
    <property type="entry name" value="DNA_glycosylase"/>
</dbReference>
<evidence type="ECO:0000313" key="18">
    <source>
        <dbReference type="Proteomes" id="UP000092444"/>
    </source>
</evidence>
<keyword evidence="12 13" id="KW-0326">Glycosidase</keyword>
<evidence type="ECO:0000256" key="15">
    <source>
        <dbReference type="SAM" id="MobiDB-lite"/>
    </source>
</evidence>
<dbReference type="Pfam" id="PF00730">
    <property type="entry name" value="HhH-GPD"/>
    <property type="match status" value="1"/>
</dbReference>
<evidence type="ECO:0000256" key="9">
    <source>
        <dbReference type="ARBA" id="ARBA00023014"/>
    </source>
</evidence>
<dbReference type="Pfam" id="PF00633">
    <property type="entry name" value="HHH"/>
    <property type="match status" value="1"/>
</dbReference>
<sequence>MATYKSKSRKNQPSIPQVTEAEMVIDNNISSITEELEVNGKANINEILDMEEISSSTYAKTRLRTKKKSDELEKGGKAHLKHSSKKMKKDTDEAKWEPENWRKILENIRLMRSKDNAPVDIMGCHKCADENADEKTQRFHKLVALMLSSQTKDETTYHAMLRLKEQTLIPETIVNMKLNTLENMLHPVSFYKNKAKYLQQTSKILIDKYSSDIPNNIKELVALPGVGPKMAHICMSTAWQQVTGIGVDVHVHRICNRLNWVPKATKEPEQTRVALEAWLPQKLWAEVNHLLVGFGQTVCTPAKPKCENCLNSNICPSAPKSAKNINKNENNEINSQLAELLNKAELKKSKTILKDC</sequence>
<name>A0A1B0FEW6_GLOMM</name>
<keyword evidence="4" id="KW-0479">Metal-binding</keyword>
<dbReference type="PhylomeDB" id="A0A1B0FEW6"/>
<comment type="similarity">
    <text evidence="2 13">Belongs to the Nth/MutY family.</text>
</comment>
<dbReference type="GO" id="GO:0046872">
    <property type="term" value="F:metal ion binding"/>
    <property type="evidence" value="ECO:0007669"/>
    <property type="project" value="UniProtKB-KW"/>
</dbReference>
<keyword evidence="5 13" id="KW-0227">DNA damage</keyword>
<evidence type="ECO:0000256" key="4">
    <source>
        <dbReference type="ARBA" id="ARBA00022723"/>
    </source>
</evidence>
<dbReference type="STRING" id="37546.A0A1B0FEW6"/>
<evidence type="ECO:0000256" key="2">
    <source>
        <dbReference type="ARBA" id="ARBA00008343"/>
    </source>
</evidence>
<dbReference type="GO" id="GO:0051539">
    <property type="term" value="F:4 iron, 4 sulfur cluster binding"/>
    <property type="evidence" value="ECO:0007669"/>
    <property type="project" value="UniProtKB-KW"/>
</dbReference>
<dbReference type="HAMAP" id="MF_03183">
    <property type="entry name" value="Endonuclease_III_Nth"/>
    <property type="match status" value="1"/>
</dbReference>
<dbReference type="EMBL" id="CCAG010011328">
    <property type="status" value="NOT_ANNOTATED_CDS"/>
    <property type="molecule type" value="Genomic_DNA"/>
</dbReference>
<dbReference type="VEuPathDB" id="VectorBase:GMOY002159"/>
<dbReference type="GO" id="GO:0003677">
    <property type="term" value="F:DNA binding"/>
    <property type="evidence" value="ECO:0007669"/>
    <property type="project" value="UniProtKB-UniRule"/>
</dbReference>
<evidence type="ECO:0000256" key="8">
    <source>
        <dbReference type="ARBA" id="ARBA00023004"/>
    </source>
</evidence>
<organism evidence="17 18">
    <name type="scientific">Glossina morsitans morsitans</name>
    <name type="common">Savannah tsetse fly</name>
    <dbReference type="NCBI Taxonomy" id="37546"/>
    <lineage>
        <taxon>Eukaryota</taxon>
        <taxon>Metazoa</taxon>
        <taxon>Ecdysozoa</taxon>
        <taxon>Arthropoda</taxon>
        <taxon>Hexapoda</taxon>
        <taxon>Insecta</taxon>
        <taxon>Pterygota</taxon>
        <taxon>Neoptera</taxon>
        <taxon>Endopterygota</taxon>
        <taxon>Diptera</taxon>
        <taxon>Brachycera</taxon>
        <taxon>Muscomorpha</taxon>
        <taxon>Hippoboscoidea</taxon>
        <taxon>Glossinidae</taxon>
        <taxon>Glossina</taxon>
    </lineage>
</organism>
<keyword evidence="9" id="KW-0411">Iron-sulfur</keyword>
<keyword evidence="13" id="KW-0539">Nucleus</keyword>
<keyword evidence="18" id="KW-1185">Reference proteome</keyword>
<keyword evidence="10 13" id="KW-0234">DNA repair</keyword>
<keyword evidence="14" id="KW-0175">Coiled coil</keyword>
<accession>A0A1B0FEW6</accession>
<dbReference type="FunFam" id="1.10.1670.10:FF:000003">
    <property type="entry name" value="Endonuclease III homolog"/>
    <property type="match status" value="1"/>
</dbReference>
<evidence type="ECO:0000313" key="17">
    <source>
        <dbReference type="EnsemblMetazoa" id="GMOY002159-PA"/>
    </source>
</evidence>
<dbReference type="GO" id="GO:0005739">
    <property type="term" value="C:mitochondrion"/>
    <property type="evidence" value="ECO:0007669"/>
    <property type="project" value="UniProtKB-SubCell"/>
</dbReference>
<dbReference type="EC" id="4.2.99.18" evidence="13"/>
<dbReference type="InterPro" id="IPR030841">
    <property type="entry name" value="NTH1"/>
</dbReference>
<keyword evidence="6 13" id="KW-0378">Hydrolase</keyword>
<dbReference type="GO" id="GO:0000703">
    <property type="term" value="F:oxidized pyrimidine nucleobase lesion DNA N-glycosylase activity"/>
    <property type="evidence" value="ECO:0007669"/>
    <property type="project" value="UniProtKB-UniRule"/>
</dbReference>
<keyword evidence="11 13" id="KW-0456">Lyase</keyword>
<comment type="cofactor">
    <cofactor evidence="1">
        <name>[4Fe-4S] cluster</name>
        <dbReference type="ChEBI" id="CHEBI:49883"/>
    </cofactor>
</comment>
<dbReference type="InterPro" id="IPR000445">
    <property type="entry name" value="HhH_motif"/>
</dbReference>
<evidence type="ECO:0000256" key="3">
    <source>
        <dbReference type="ARBA" id="ARBA00022485"/>
    </source>
</evidence>
<dbReference type="Gene3D" id="1.10.340.30">
    <property type="entry name" value="Hypothetical protein, domain 2"/>
    <property type="match status" value="1"/>
</dbReference>
<evidence type="ECO:0000256" key="12">
    <source>
        <dbReference type="ARBA" id="ARBA00023295"/>
    </source>
</evidence>
<proteinExistence type="inferred from homology"/>
<dbReference type="PANTHER" id="PTHR43286:SF1">
    <property type="entry name" value="ENDONUCLEASE III-LIKE PROTEIN 1"/>
    <property type="match status" value="1"/>
</dbReference>
<dbReference type="GO" id="GO:0005634">
    <property type="term" value="C:nucleus"/>
    <property type="evidence" value="ECO:0007669"/>
    <property type="project" value="UniProtKB-SubCell"/>
</dbReference>
<feature type="coiled-coil region" evidence="14">
    <location>
        <begin position="323"/>
        <end position="350"/>
    </location>
</feature>
<comment type="function">
    <text evidence="13">Bifunctional DNA N-glycosylase with associated apurinic/apyrimidinic (AP) lyase function that catalyzes the first step in base excision repair (BER), the primary repair pathway for the repair of oxidative DNA damage. The DNA N-glycosylase activity releases the damaged DNA base from DNA by cleaving the N-glycosidic bond, leaving an AP site. The AP lyase activity cleaves the phosphodiester bond 3' to the AP site by a beta-elimination. Primarily recognizes and repairs oxidative base damage of pyrimidines.</text>
</comment>
<evidence type="ECO:0000256" key="13">
    <source>
        <dbReference type="HAMAP-Rule" id="MF_03183"/>
    </source>
</evidence>
<protein>
    <recommendedName>
        <fullName evidence="13">Endonuclease III homolog</fullName>
        <ecNumber evidence="13">3.2.2.-</ecNumber>
        <ecNumber evidence="13">4.2.99.18</ecNumber>
    </recommendedName>
    <alternativeName>
        <fullName evidence="13">Bifunctional DNA N-glycosylase/DNA-(apurinic or apyrimidinic site) lyase</fullName>
        <shortName evidence="13">DNA glycosylase/AP lyase</shortName>
    </alternativeName>
</protein>
<keyword evidence="8" id="KW-0408">Iron</keyword>
<keyword evidence="3" id="KW-0004">4Fe-4S</keyword>
<dbReference type="Proteomes" id="UP000092444">
    <property type="component" value="Unassembled WGS sequence"/>
</dbReference>
<gene>
    <name evidence="13" type="primary">NTH1</name>
</gene>
<keyword evidence="7" id="KW-0809">Transit peptide</keyword>
<dbReference type="FunFam" id="1.10.340.30:FF:000005">
    <property type="entry name" value="Endonuclease III-like protein 1"/>
    <property type="match status" value="1"/>
</dbReference>
<comment type="caution">
    <text evidence="13">Lacks conserved residue(s) required for the propagation of feature annotation.</text>
</comment>
<evidence type="ECO:0000259" key="16">
    <source>
        <dbReference type="SMART" id="SM00478"/>
    </source>
</evidence>
<dbReference type="SMART" id="SM00525">
    <property type="entry name" value="FES"/>
    <property type="match status" value="1"/>
</dbReference>